<accession>A0A917YR69</accession>
<dbReference type="RefSeq" id="WP_225261923.1">
    <property type="nucleotide sequence ID" value="NZ_BMNH01000001.1"/>
</dbReference>
<dbReference type="AlphaFoldDB" id="A0A917YR69"/>
<proteinExistence type="predicted"/>
<dbReference type="Gene3D" id="3.40.50.970">
    <property type="match status" value="1"/>
</dbReference>
<organism evidence="5 6">
    <name type="scientific">Nonomuraea cavernae</name>
    <dbReference type="NCBI Taxonomy" id="2045107"/>
    <lineage>
        <taxon>Bacteria</taxon>
        <taxon>Bacillati</taxon>
        <taxon>Actinomycetota</taxon>
        <taxon>Actinomycetes</taxon>
        <taxon>Streptosporangiales</taxon>
        <taxon>Streptosporangiaceae</taxon>
        <taxon>Nonomuraea</taxon>
    </lineage>
</organism>
<reference evidence="5" key="1">
    <citation type="journal article" date="2014" name="Int. J. Syst. Evol. Microbiol.">
        <title>Complete genome sequence of Corynebacterium casei LMG S-19264T (=DSM 44701T), isolated from a smear-ripened cheese.</title>
        <authorList>
            <consortium name="US DOE Joint Genome Institute (JGI-PGF)"/>
            <person name="Walter F."/>
            <person name="Albersmeier A."/>
            <person name="Kalinowski J."/>
            <person name="Ruckert C."/>
        </authorList>
    </citation>
    <scope>NUCLEOTIDE SEQUENCE</scope>
    <source>
        <strain evidence="5">CGMCC 4.7368</strain>
    </source>
</reference>
<evidence type="ECO:0000313" key="5">
    <source>
        <dbReference type="EMBL" id="GGO60901.1"/>
    </source>
</evidence>
<dbReference type="Proteomes" id="UP000646523">
    <property type="component" value="Unassembled WGS sequence"/>
</dbReference>
<evidence type="ECO:0000256" key="2">
    <source>
        <dbReference type="ARBA" id="ARBA00023002"/>
    </source>
</evidence>
<keyword evidence="5" id="KW-0670">Pyruvate</keyword>
<comment type="caution">
    <text evidence="5">The sequence shown here is derived from an EMBL/GenBank/DDBJ whole genome shotgun (WGS) entry which is preliminary data.</text>
</comment>
<comment type="cofactor">
    <cofactor evidence="1">
        <name>thiamine diphosphate</name>
        <dbReference type="ChEBI" id="CHEBI:58937"/>
    </cofactor>
</comment>
<dbReference type="InterPro" id="IPR001017">
    <property type="entry name" value="DH_E1"/>
</dbReference>
<evidence type="ECO:0000259" key="4">
    <source>
        <dbReference type="Pfam" id="PF00676"/>
    </source>
</evidence>
<keyword evidence="3" id="KW-0786">Thiamine pyrophosphate</keyword>
<dbReference type="GO" id="GO:0004739">
    <property type="term" value="F:pyruvate dehydrogenase (acetyl-transferring) activity"/>
    <property type="evidence" value="ECO:0007669"/>
    <property type="project" value="TreeGrafter"/>
</dbReference>
<dbReference type="PANTHER" id="PTHR11516:SF60">
    <property type="entry name" value="PYRUVATE DEHYDROGENASE E1 COMPONENT SUBUNIT ALPHA"/>
    <property type="match status" value="1"/>
</dbReference>
<dbReference type="PANTHER" id="PTHR11516">
    <property type="entry name" value="PYRUVATE DEHYDROGENASE E1 COMPONENT, ALPHA SUBUNIT BACTERIAL AND ORGANELLAR"/>
    <property type="match status" value="1"/>
</dbReference>
<dbReference type="CDD" id="cd02000">
    <property type="entry name" value="TPP_E1_PDC_ADC_BCADC"/>
    <property type="match status" value="1"/>
</dbReference>
<dbReference type="Pfam" id="PF00676">
    <property type="entry name" value="E1_dh"/>
    <property type="match status" value="1"/>
</dbReference>
<evidence type="ECO:0000256" key="3">
    <source>
        <dbReference type="ARBA" id="ARBA00023052"/>
    </source>
</evidence>
<dbReference type="EMBL" id="BMNH01000001">
    <property type="protein sequence ID" value="GGO60901.1"/>
    <property type="molecule type" value="Genomic_DNA"/>
</dbReference>
<evidence type="ECO:0000313" key="6">
    <source>
        <dbReference type="Proteomes" id="UP000646523"/>
    </source>
</evidence>
<dbReference type="InterPro" id="IPR050642">
    <property type="entry name" value="PDH_E1_Alpha_Subunit"/>
</dbReference>
<dbReference type="GO" id="GO:0006086">
    <property type="term" value="P:pyruvate decarboxylation to acetyl-CoA"/>
    <property type="evidence" value="ECO:0007669"/>
    <property type="project" value="TreeGrafter"/>
</dbReference>
<sequence length="327" mass="35487">MRTDIPTSTLLEMQRRMTRIRRFEERAAKMVKRGLIPGTVHTSIGQEAQVVGSCMALDDDDYMTGNHRSHGHPIGKGSPLGPLMAELVGKATGVCRGKGGSLHLADFSVGSLGESGIVGSSIPIATGSAFASKLLGRPRVSLAFFGDGAANQGVLYEAMNMAGVWKLPAIFLCENNQYALSTPAHTVTSGNIFERAAGFDIPGVRVDDGQDVIAVYDAVKTAADRARAGEGPSLVEVMTYRFNEHSEGLRIDNYRDKEQISEWLSRDPLDRLAGHLRDRGITDEQLKQLDAEVMEEVDRAVEFANESPYPEPSVAFEDLYTDEVTAV</sequence>
<name>A0A917YR69_9ACTN</name>
<dbReference type="GO" id="GO:0000287">
    <property type="term" value="F:magnesium ion binding"/>
    <property type="evidence" value="ECO:0007669"/>
    <property type="project" value="UniProtKB-ARBA"/>
</dbReference>
<gene>
    <name evidence="5" type="primary">acoA</name>
    <name evidence="5" type="ORF">GCM10012289_01860</name>
</gene>
<keyword evidence="2" id="KW-0560">Oxidoreductase</keyword>
<evidence type="ECO:0000256" key="1">
    <source>
        <dbReference type="ARBA" id="ARBA00001964"/>
    </source>
</evidence>
<dbReference type="InterPro" id="IPR029061">
    <property type="entry name" value="THDP-binding"/>
</dbReference>
<keyword evidence="6" id="KW-1185">Reference proteome</keyword>
<feature type="domain" description="Dehydrogenase E1 component" evidence="4">
    <location>
        <begin position="15"/>
        <end position="312"/>
    </location>
</feature>
<dbReference type="SUPFAM" id="SSF52518">
    <property type="entry name" value="Thiamin diphosphate-binding fold (THDP-binding)"/>
    <property type="match status" value="1"/>
</dbReference>
<reference evidence="5" key="2">
    <citation type="submission" date="2020-09" db="EMBL/GenBank/DDBJ databases">
        <authorList>
            <person name="Sun Q."/>
            <person name="Zhou Y."/>
        </authorList>
    </citation>
    <scope>NUCLEOTIDE SEQUENCE</scope>
    <source>
        <strain evidence="5">CGMCC 4.7368</strain>
    </source>
</reference>
<protein>
    <submittedName>
        <fullName evidence="5">Pyruvate dehydrogenase E1 subunit alpha</fullName>
    </submittedName>
</protein>